<keyword evidence="3" id="KW-0964">Secreted</keyword>
<proteinExistence type="inferred from homology"/>
<dbReference type="InterPro" id="IPR001938">
    <property type="entry name" value="Thaumatin"/>
</dbReference>
<comment type="caution">
    <text evidence="6">The sequence shown here is derived from an EMBL/GenBank/DDBJ whole genome shotgun (WGS) entry which is preliminary data.</text>
</comment>
<keyword evidence="8" id="KW-1185">Reference proteome</keyword>
<dbReference type="FunFam" id="2.60.110.10:FF:000002">
    <property type="entry name" value="Thaumatin-like protein 1a"/>
    <property type="match status" value="1"/>
</dbReference>
<evidence type="ECO:0000313" key="8">
    <source>
        <dbReference type="Proteomes" id="UP000811609"/>
    </source>
</evidence>
<dbReference type="PROSITE" id="PS51367">
    <property type="entry name" value="THAUMATIN_2"/>
    <property type="match status" value="1"/>
</dbReference>
<evidence type="ECO:0000256" key="1">
    <source>
        <dbReference type="ARBA" id="ARBA00004613"/>
    </source>
</evidence>
<evidence type="ECO:0000256" key="4">
    <source>
        <dbReference type="ARBA" id="ARBA00023157"/>
    </source>
</evidence>
<organism evidence="6 8">
    <name type="scientific">Carya illinoinensis</name>
    <name type="common">Pecan</name>
    <dbReference type="NCBI Taxonomy" id="32201"/>
    <lineage>
        <taxon>Eukaryota</taxon>
        <taxon>Viridiplantae</taxon>
        <taxon>Streptophyta</taxon>
        <taxon>Embryophyta</taxon>
        <taxon>Tracheophyta</taxon>
        <taxon>Spermatophyta</taxon>
        <taxon>Magnoliopsida</taxon>
        <taxon>eudicotyledons</taxon>
        <taxon>Gunneridae</taxon>
        <taxon>Pentapetalae</taxon>
        <taxon>rosids</taxon>
        <taxon>fabids</taxon>
        <taxon>Fagales</taxon>
        <taxon>Juglandaceae</taxon>
        <taxon>Carya</taxon>
    </lineage>
</organism>
<reference evidence="7" key="2">
    <citation type="submission" date="2021-01" db="EMBL/GenBank/DDBJ databases">
        <authorList>
            <person name="Lovell J.T."/>
            <person name="Bentley N."/>
            <person name="Bhattarai G."/>
            <person name="Jenkins J.W."/>
            <person name="Sreedasyam A."/>
            <person name="Alarcon Y."/>
            <person name="Bock C."/>
            <person name="Boston L."/>
            <person name="Carlson J."/>
            <person name="Cervantes K."/>
            <person name="Clermont K."/>
            <person name="Krom N."/>
            <person name="Kubenka K."/>
            <person name="Mamidi S."/>
            <person name="Mattison C."/>
            <person name="Monteros M."/>
            <person name="Pisani C."/>
            <person name="Plott C."/>
            <person name="Rajasekar S."/>
            <person name="Rhein H.S."/>
            <person name="Rohla C."/>
            <person name="Song M."/>
            <person name="Hilaire R.S."/>
            <person name="Shu S."/>
            <person name="Wells L."/>
            <person name="Wang X."/>
            <person name="Webber J."/>
            <person name="Heerema R.J."/>
            <person name="Klein P."/>
            <person name="Conner P."/>
            <person name="Grauke L."/>
            <person name="Grimwood J."/>
            <person name="Schmutz J."/>
            <person name="Randall J.J."/>
        </authorList>
    </citation>
    <scope>NUCLEOTIDE SEQUENCE</scope>
    <source>
        <tissue evidence="7">Leaf</tissue>
    </source>
</reference>
<dbReference type="Proteomes" id="UP000811246">
    <property type="component" value="Chromosome 15"/>
</dbReference>
<name>A0A8T1N513_CARIL</name>
<evidence type="ECO:0000313" key="7">
    <source>
        <dbReference type="EMBL" id="KAG6674878.1"/>
    </source>
</evidence>
<comment type="similarity">
    <text evidence="2">Belongs to the thaumatin family.</text>
</comment>
<evidence type="ECO:0000256" key="3">
    <source>
        <dbReference type="ARBA" id="ARBA00022525"/>
    </source>
</evidence>
<gene>
    <name evidence="6" type="ORF">CIPAW_15G072400</name>
    <name evidence="7" type="ORF">I3842_15G069200</name>
</gene>
<evidence type="ECO:0000256" key="2">
    <source>
        <dbReference type="ARBA" id="ARBA00010607"/>
    </source>
</evidence>
<feature type="signal peptide" evidence="5">
    <location>
        <begin position="1"/>
        <end position="23"/>
    </location>
</feature>
<keyword evidence="4" id="KW-1015">Disulfide bond</keyword>
<evidence type="ECO:0000313" key="6">
    <source>
        <dbReference type="EMBL" id="KAG6626739.1"/>
    </source>
</evidence>
<dbReference type="PANTHER" id="PTHR31048">
    <property type="entry name" value="OS03G0233200 PROTEIN"/>
    <property type="match status" value="1"/>
</dbReference>
<comment type="subcellular location">
    <subcellularLocation>
        <location evidence="1">Secreted</location>
    </subcellularLocation>
</comment>
<dbReference type="PIRSF" id="PIRSF002703">
    <property type="entry name" value="Thaumatin"/>
    <property type="match status" value="1"/>
</dbReference>
<dbReference type="GO" id="GO:0005576">
    <property type="term" value="C:extracellular region"/>
    <property type="evidence" value="ECO:0007669"/>
    <property type="project" value="UniProtKB-SubCell"/>
</dbReference>
<dbReference type="EMBL" id="CM031823">
    <property type="protein sequence ID" value="KAG6626739.1"/>
    <property type="molecule type" value="Genomic_DNA"/>
</dbReference>
<evidence type="ECO:0000256" key="5">
    <source>
        <dbReference type="SAM" id="SignalP"/>
    </source>
</evidence>
<dbReference type="Proteomes" id="UP000811609">
    <property type="component" value="Chromosome 15"/>
</dbReference>
<dbReference type="EMBL" id="CM031839">
    <property type="protein sequence ID" value="KAG6674878.1"/>
    <property type="molecule type" value="Genomic_DNA"/>
</dbReference>
<dbReference type="AlphaFoldDB" id="A0A8T1N513"/>
<sequence length="244" mass="25356">MMAISSKLFHLLLLSSLGTLASATVFTVLNQCPYTVWPGFLSGNGLNLGDGGFSLAPSKSVQLTSPTGWSGRIWGRTGCHFDASGNGKCLTGDCGSLKCSLSGQTPATLAEFTIASSPSGMDFYDVSLVDGYNVGISVKATGGTGDCQYAGCVADLNRHCPPELQVVSDSGSVVACKSACAAFNTDEFCCTGGHSSPQTCSPTRYSEIFKNSCPTAYSYAYDDASSIRTCSGSDYLLTFCPTNS</sequence>
<accession>A0A8T1N513</accession>
<dbReference type="CDD" id="cd09218">
    <property type="entry name" value="TLP-PA"/>
    <property type="match status" value="1"/>
</dbReference>
<reference evidence="6" key="1">
    <citation type="submission" date="2020-12" db="EMBL/GenBank/DDBJ databases">
        <title>WGS assembly of Carya illinoinensis cv. Pawnee.</title>
        <authorList>
            <person name="Platts A."/>
            <person name="Shu S."/>
            <person name="Wright S."/>
            <person name="Barry K."/>
            <person name="Edger P."/>
            <person name="Pires J.C."/>
            <person name="Schmutz J."/>
        </authorList>
    </citation>
    <scope>NUCLEOTIDE SEQUENCE</scope>
    <source>
        <tissue evidence="6">Leaf</tissue>
    </source>
</reference>
<protein>
    <submittedName>
        <fullName evidence="6">Uncharacterized protein</fullName>
    </submittedName>
</protein>
<dbReference type="Pfam" id="PF00314">
    <property type="entry name" value="Thaumatin"/>
    <property type="match status" value="1"/>
</dbReference>
<feature type="chain" id="PRO_5035816544" evidence="5">
    <location>
        <begin position="24"/>
        <end position="244"/>
    </location>
</feature>
<keyword evidence="5" id="KW-0732">Signal</keyword>
<dbReference type="SMART" id="SM00205">
    <property type="entry name" value="THN"/>
    <property type="match status" value="1"/>
</dbReference>